<evidence type="ECO:0008006" key="4">
    <source>
        <dbReference type="Google" id="ProtNLM"/>
    </source>
</evidence>
<proteinExistence type="predicted"/>
<dbReference type="PANTHER" id="PTHR48098:SF1">
    <property type="entry name" value="DIACYLGLYCEROL ACYLTRANSFERASE_MYCOLYLTRANSFERASE AG85A"/>
    <property type="match status" value="1"/>
</dbReference>
<dbReference type="InterPro" id="IPR050583">
    <property type="entry name" value="Mycobacterial_A85_antigen"/>
</dbReference>
<reference evidence="3" key="1">
    <citation type="journal article" date="2019" name="Int. J. Syst. Evol. Microbiol.">
        <title>The Global Catalogue of Microorganisms (GCM) 10K type strain sequencing project: providing services to taxonomists for standard genome sequencing and annotation.</title>
        <authorList>
            <consortium name="The Broad Institute Genomics Platform"/>
            <consortium name="The Broad Institute Genome Sequencing Center for Infectious Disease"/>
            <person name="Wu L."/>
            <person name="Ma J."/>
        </authorList>
    </citation>
    <scope>NUCLEOTIDE SEQUENCE [LARGE SCALE GENOMIC DNA]</scope>
    <source>
        <strain evidence="3">JCM 18303</strain>
    </source>
</reference>
<feature type="region of interest" description="Disordered" evidence="1">
    <location>
        <begin position="481"/>
        <end position="509"/>
    </location>
</feature>
<evidence type="ECO:0000313" key="2">
    <source>
        <dbReference type="EMBL" id="GAA5149874.1"/>
    </source>
</evidence>
<comment type="caution">
    <text evidence="2">The sequence shown here is derived from an EMBL/GenBank/DDBJ whole genome shotgun (WGS) entry which is preliminary data.</text>
</comment>
<dbReference type="InterPro" id="IPR029058">
    <property type="entry name" value="AB_hydrolase_fold"/>
</dbReference>
<dbReference type="InterPro" id="IPR000801">
    <property type="entry name" value="Esterase-like"/>
</dbReference>
<keyword evidence="3" id="KW-1185">Reference proteome</keyword>
<sequence length="509" mass="55224">MRGISRIAIIVGVVAAVLTTGLVSFAAAGEPSRPDVSALPGPFRDWGVRLARHGDDPKVLDLVFNSPLLHRRITNRVNLPAGYATDGKRWPVLYYLHGTVVPALDNPALRPVLNNDLLAKEIGPGGGAVQTDIFEFGSQADRAHFLVVSPDTDPGESICQTCAWIDGRPNGLPGAHPLTARELPMDSYLHKELYPLVEALFHARADRAGRAVAGFSMGGVAAYLQGMLHPDRYALAASVSGLLDVTDDPVLRPAWEGIGYWRDQGYGTGATNSPDWHGRNPRDLVSNLVGIDLPVLSSSGDGCLPPTSLLAPDCRRYPAATNPGAGGGERLIAYQYDKHARTLRDRGIAETRVQYPGVHGGNNHRVYAQDIVPLANTAFDRGVKTPERFNYRTVITDFSVWGYNFEVHRAHPEFLEVTSARADGRALTLHGSGVVQMLTPDNFHPDQTYHVIATSTDGTSSQRSVRANHDGRLPIRVDLGRATPLDQTTDQIPRAAPLPSERPIHLEVH</sequence>
<dbReference type="RefSeq" id="WP_185060965.1">
    <property type="nucleotide sequence ID" value="NZ_BAABJP010000005.1"/>
</dbReference>
<evidence type="ECO:0000256" key="1">
    <source>
        <dbReference type="SAM" id="MobiDB-lite"/>
    </source>
</evidence>
<organism evidence="2 3">
    <name type="scientific">Pseudonocardia eucalypti</name>
    <dbReference type="NCBI Taxonomy" id="648755"/>
    <lineage>
        <taxon>Bacteria</taxon>
        <taxon>Bacillati</taxon>
        <taxon>Actinomycetota</taxon>
        <taxon>Actinomycetes</taxon>
        <taxon>Pseudonocardiales</taxon>
        <taxon>Pseudonocardiaceae</taxon>
        <taxon>Pseudonocardia</taxon>
    </lineage>
</organism>
<protein>
    <recommendedName>
        <fullName evidence="4">Esterase</fullName>
    </recommendedName>
</protein>
<dbReference type="Pfam" id="PF00756">
    <property type="entry name" value="Esterase"/>
    <property type="match status" value="1"/>
</dbReference>
<dbReference type="PANTHER" id="PTHR48098">
    <property type="entry name" value="ENTEROCHELIN ESTERASE-RELATED"/>
    <property type="match status" value="1"/>
</dbReference>
<dbReference type="SUPFAM" id="SSF53474">
    <property type="entry name" value="alpha/beta-Hydrolases"/>
    <property type="match status" value="1"/>
</dbReference>
<accession>A0ABP9PSC9</accession>
<dbReference type="Gene3D" id="3.40.50.1820">
    <property type="entry name" value="alpha/beta hydrolase"/>
    <property type="match status" value="1"/>
</dbReference>
<name>A0ABP9PSC9_9PSEU</name>
<evidence type="ECO:0000313" key="3">
    <source>
        <dbReference type="Proteomes" id="UP001428817"/>
    </source>
</evidence>
<dbReference type="Proteomes" id="UP001428817">
    <property type="component" value="Unassembled WGS sequence"/>
</dbReference>
<gene>
    <name evidence="2" type="ORF">GCM10023321_14390</name>
</gene>
<dbReference type="EMBL" id="BAABJP010000005">
    <property type="protein sequence ID" value="GAA5149874.1"/>
    <property type="molecule type" value="Genomic_DNA"/>
</dbReference>